<comment type="caution">
    <text evidence="1">The sequence shown here is derived from an EMBL/GenBank/DDBJ whole genome shotgun (WGS) entry which is preliminary data.</text>
</comment>
<accession>A0ABW4BK15</accession>
<sequence length="283" mass="32484">MKYELLNTITPGTEAWDQVVARAKKNHERIIVLAAMPNFAGILNQAGLKGVSLIDRVCNRTYKKDDYMFFDRIPVPTGAKIEMNEDGNLNVLYDGDKIANVSLYPNTRRAVQDVRYLNPDGTLDYIEEYATDGSHYTNIYYYNNEMQEIDFLDMQERPVLRYYLYEGVINFVTIENPVTREVTAKYNSVREFVTAEMPNIVKPNDTVTISYMGIELDALGQTNSHNILAMVEDPFDEHHEVRGNLQAILKNDIKTVQEVQVPVIAYQELQKTDLPSDKLKLLK</sequence>
<reference evidence="2" key="1">
    <citation type="journal article" date="2019" name="Int. J. Syst. Evol. Microbiol.">
        <title>The Global Catalogue of Microorganisms (GCM) 10K type strain sequencing project: providing services to taxonomists for standard genome sequencing and annotation.</title>
        <authorList>
            <consortium name="The Broad Institute Genomics Platform"/>
            <consortium name="The Broad Institute Genome Sequencing Center for Infectious Disease"/>
            <person name="Wu L."/>
            <person name="Ma J."/>
        </authorList>
    </citation>
    <scope>NUCLEOTIDE SEQUENCE [LARGE SCALE GENOMIC DNA]</scope>
    <source>
        <strain evidence="2">CCM 9110</strain>
    </source>
</reference>
<gene>
    <name evidence="1" type="ORF">ACFQ41_11135</name>
</gene>
<evidence type="ECO:0000313" key="1">
    <source>
        <dbReference type="EMBL" id="MFD1399863.1"/>
    </source>
</evidence>
<proteinExistence type="predicted"/>
<dbReference type="Proteomes" id="UP001597199">
    <property type="component" value="Unassembled WGS sequence"/>
</dbReference>
<organism evidence="1 2">
    <name type="scientific">Lacticaseibacillus suilingensis</name>
    <dbReference type="NCBI Taxonomy" id="2799577"/>
    <lineage>
        <taxon>Bacteria</taxon>
        <taxon>Bacillati</taxon>
        <taxon>Bacillota</taxon>
        <taxon>Bacilli</taxon>
        <taxon>Lactobacillales</taxon>
        <taxon>Lactobacillaceae</taxon>
        <taxon>Lacticaseibacillus</taxon>
    </lineage>
</organism>
<dbReference type="EMBL" id="JBHTOA010000045">
    <property type="protein sequence ID" value="MFD1399863.1"/>
    <property type="molecule type" value="Genomic_DNA"/>
</dbReference>
<evidence type="ECO:0000313" key="2">
    <source>
        <dbReference type="Proteomes" id="UP001597199"/>
    </source>
</evidence>
<keyword evidence="2" id="KW-1185">Reference proteome</keyword>
<name>A0ABW4BK15_9LACO</name>
<protein>
    <submittedName>
        <fullName evidence="1">Uncharacterized protein</fullName>
    </submittedName>
</protein>
<dbReference type="RefSeq" id="WP_204119557.1">
    <property type="nucleotide sequence ID" value="NZ_BOLV01000017.1"/>
</dbReference>